<organism evidence="1 2">
    <name type="scientific">Polymorphospora lycopeni</name>
    <dbReference type="NCBI Taxonomy" id="3140240"/>
    <lineage>
        <taxon>Bacteria</taxon>
        <taxon>Bacillati</taxon>
        <taxon>Actinomycetota</taxon>
        <taxon>Actinomycetes</taxon>
        <taxon>Micromonosporales</taxon>
        <taxon>Micromonosporaceae</taxon>
        <taxon>Polymorphospora</taxon>
    </lineage>
</organism>
<name>A0ABV5CKV5_9ACTN</name>
<sequence>MGREIKRVPIDFGAPLNEVWAGYRMSDDLRLPTCPDCNGYTRDATYQWVEGIAQLLLMVGEDIADQQRGRPLHPYLSALTVYTNQRPADPSATALSGGLAGRHPRGWGHDAIDCYSATKAIIEAAGLDYETWAVCTGCEGRGNLGTPEQVAAYDAWERSEPPTGDGWQLWETVSEGSPISPVFATSDELASWMSDPAREQHWVPGHVAAQFIADGWAPTFVSTPETGLVSGVEFVGTTEGGER</sequence>
<protein>
    <submittedName>
        <fullName evidence="1">Uncharacterized protein</fullName>
    </submittedName>
</protein>
<dbReference type="RefSeq" id="WP_375733297.1">
    <property type="nucleotide sequence ID" value="NZ_JBCGDC010000011.1"/>
</dbReference>
<keyword evidence="2" id="KW-1185">Reference proteome</keyword>
<evidence type="ECO:0000313" key="2">
    <source>
        <dbReference type="Proteomes" id="UP001582793"/>
    </source>
</evidence>
<reference evidence="1 2" key="1">
    <citation type="submission" date="2024-04" db="EMBL/GenBank/DDBJ databases">
        <title>Polymorphospora sp. isolated from Baiyangdian Lake in Xiong'an New Area.</title>
        <authorList>
            <person name="Zhang X."/>
            <person name="Liu J."/>
        </authorList>
    </citation>
    <scope>NUCLEOTIDE SEQUENCE [LARGE SCALE GENOMIC DNA]</scope>
    <source>
        <strain evidence="1 2">2-325</strain>
    </source>
</reference>
<dbReference type="EMBL" id="JBCGDC010000011">
    <property type="protein sequence ID" value="MFB6392582.1"/>
    <property type="molecule type" value="Genomic_DNA"/>
</dbReference>
<evidence type="ECO:0000313" key="1">
    <source>
        <dbReference type="EMBL" id="MFB6392582.1"/>
    </source>
</evidence>
<accession>A0ABV5CKV5</accession>
<proteinExistence type="predicted"/>
<gene>
    <name evidence="1" type="ORF">AAFH96_05620</name>
</gene>
<dbReference type="Proteomes" id="UP001582793">
    <property type="component" value="Unassembled WGS sequence"/>
</dbReference>
<comment type="caution">
    <text evidence="1">The sequence shown here is derived from an EMBL/GenBank/DDBJ whole genome shotgun (WGS) entry which is preliminary data.</text>
</comment>